<feature type="coiled-coil region" evidence="3">
    <location>
        <begin position="18"/>
        <end position="72"/>
    </location>
</feature>
<dbReference type="Proteomes" id="UP000177273">
    <property type="component" value="Unassembled WGS sequence"/>
</dbReference>
<dbReference type="EMBL" id="MKIQ01000028">
    <property type="protein sequence ID" value="OFI46407.1"/>
    <property type="molecule type" value="Genomic_DNA"/>
</dbReference>
<evidence type="ECO:0000313" key="5">
    <source>
        <dbReference type="Proteomes" id="UP000177273"/>
    </source>
</evidence>
<dbReference type="PANTHER" id="PTHR38432">
    <property type="entry name" value="TELA-LIKE PROTEIN SAOUHSC_01408"/>
    <property type="match status" value="1"/>
</dbReference>
<dbReference type="RefSeq" id="WP_070788344.1">
    <property type="nucleotide sequence ID" value="NZ_MKIQ01000028.1"/>
</dbReference>
<protein>
    <submittedName>
        <fullName evidence="4">Tellurite resistance protein TelA</fullName>
    </submittedName>
</protein>
<comment type="similarity">
    <text evidence="1 2">Belongs to the TelA family.</text>
</comment>
<sequence length="393" mass="44403">MNNPILEDLMNEGSKTKVEEKLVENTSLEENANEVQEVDVNSTLATLTPEEVEQAKRLVEQLNENNSQSVIEYGTSAQKRVGDFSQGVLERVQAKDLGELGSSLTDLMYRLKEADTNDLVTGDQNFFTKMFGKVKKSIFEVTQKYQKIGAGIDKIAVKLDYEQAGLLEDNKTLEGLYDENLNYFRALNVYIAGAELKMAELENEIIPKARIEAQNSTDNALAIQKVSDLEAYKNRLDKRTHDLRLVRQITIQQAPQIRLIQNTNQELAEKIQTSINTAIPLWKNQVAIALTLLKQKDALASQKIVSETTNDLLSKNSEMLKTSTIEAAKENERGVVDVETLKKTQNDLIETIQETLRIQAEGSQKRRASEVELQRMEKEIKTKLLQITENSKK</sequence>
<evidence type="ECO:0000256" key="3">
    <source>
        <dbReference type="SAM" id="Coils"/>
    </source>
</evidence>
<gene>
    <name evidence="4" type="ORF">BG262_05165</name>
</gene>
<dbReference type="OrthoDB" id="9768858at2"/>
<evidence type="ECO:0000256" key="1">
    <source>
        <dbReference type="ARBA" id="ARBA00005541"/>
    </source>
</evidence>
<comment type="caution">
    <text evidence="4">The sequence shown here is derived from an EMBL/GenBank/DDBJ whole genome shotgun (WGS) entry which is preliminary data.</text>
</comment>
<accession>A0A9Q5JGD5</accession>
<keyword evidence="3" id="KW-0175">Coiled coil</keyword>
<dbReference type="PIRSF" id="PIRSF026508">
    <property type="entry name" value="TelA"/>
    <property type="match status" value="1"/>
</dbReference>
<name>A0A9Q5JGD5_9LACT</name>
<organism evidence="4 5">
    <name type="scientific">Floricoccus penangensis</name>
    <dbReference type="NCBI Taxonomy" id="1859475"/>
    <lineage>
        <taxon>Bacteria</taxon>
        <taxon>Bacillati</taxon>
        <taxon>Bacillota</taxon>
        <taxon>Bacilli</taxon>
        <taxon>Lactobacillales</taxon>
        <taxon>Streptococcaceae</taxon>
        <taxon>Floricoccus</taxon>
    </lineage>
</organism>
<proteinExistence type="inferred from homology"/>
<dbReference type="InterPro" id="IPR008863">
    <property type="entry name" value="Toxic_anion-R_TelA"/>
</dbReference>
<evidence type="ECO:0000313" key="4">
    <source>
        <dbReference type="EMBL" id="OFI46407.1"/>
    </source>
</evidence>
<keyword evidence="5" id="KW-1185">Reference proteome</keyword>
<dbReference type="Pfam" id="PF05816">
    <property type="entry name" value="TelA"/>
    <property type="match status" value="1"/>
</dbReference>
<reference evidence="5" key="1">
    <citation type="submission" date="2016-09" db="EMBL/GenBank/DDBJ databases">
        <title>Draft genome sequence of a novel species of the family Streptococcaceae isolated from flowers.</title>
        <authorList>
            <person name="Chuah L.-O."/>
            <person name="Yap K.-P."/>
            <person name="Thong K.L."/>
            <person name="Liong M.T."/>
            <person name="Ahmad R."/>
            <person name="Rusul G."/>
        </authorList>
    </citation>
    <scope>NUCLEOTIDE SEQUENCE [LARGE SCALE GENOMIC DNA]</scope>
    <source>
        <strain evidence="5">HibF3</strain>
    </source>
</reference>
<evidence type="ECO:0000256" key="2">
    <source>
        <dbReference type="PIRNR" id="PIRNR026508"/>
    </source>
</evidence>
<dbReference type="AlphaFoldDB" id="A0A9Q5JGD5"/>
<dbReference type="PANTHER" id="PTHR38432:SF1">
    <property type="entry name" value="TELA-LIKE PROTEIN SAOUHSC_01408"/>
    <property type="match status" value="1"/>
</dbReference>